<dbReference type="InterPro" id="IPR044033">
    <property type="entry name" value="GpV-like_apex"/>
</dbReference>
<protein>
    <submittedName>
        <fullName evidence="3">Phage-related protein</fullName>
    </submittedName>
</protein>
<dbReference type="InterPro" id="IPR037026">
    <property type="entry name" value="Vgr_OB-fold_dom_sf"/>
</dbReference>
<sequence length="201" mass="21034">MIMTVDIKQIFKNMIALHCDRINTTMPGTIVSYNPATRRAVVQLSLSKTSPEGIVLKAPRVVSVPVVFPTGGGVAITWPLHPGDGVMLHFCQRSLENWLDRGDDVVDDFRQSNISDAIAVPGLNHGAATDPAHAENMVIAFGSASMEITPSGGIVLNAPGGLSIKGKVTGDQDAVFNSISTSTHTHTGVQPGSGRSGPPSA</sequence>
<dbReference type="AlphaFoldDB" id="A0AAC9K809"/>
<dbReference type="Proteomes" id="UP000182373">
    <property type="component" value="Chromosome"/>
</dbReference>
<evidence type="ECO:0000313" key="4">
    <source>
        <dbReference type="Proteomes" id="UP000182373"/>
    </source>
</evidence>
<accession>A0AAC9K809</accession>
<proteinExistence type="predicted"/>
<dbReference type="Gene3D" id="2.40.50.230">
    <property type="entry name" value="Gp5 N-terminal domain"/>
    <property type="match status" value="1"/>
</dbReference>
<evidence type="ECO:0000313" key="3">
    <source>
        <dbReference type="EMBL" id="APH54850.1"/>
    </source>
</evidence>
<dbReference type="EMBL" id="CP018191">
    <property type="protein sequence ID" value="APH54850.1"/>
    <property type="molecule type" value="Genomic_DNA"/>
</dbReference>
<reference evidence="4" key="1">
    <citation type="submission" date="2016-11" db="EMBL/GenBank/DDBJ databases">
        <title>Comparative genomic and phenotypic analysis of Granulibacter bethesdensis clinical isolates from patients with chronic granulomatous disease.</title>
        <authorList>
            <person name="Zarember K.A."/>
            <person name="Porcella S.F."/>
            <person name="Chu J."/>
            <person name="Ding L."/>
            <person name="Dahlstrom E."/>
            <person name="Barbian K."/>
            <person name="Martens C."/>
            <person name="Sykora L."/>
            <person name="Kramer S."/>
            <person name="Pettinato A.M."/>
            <person name="Hong H."/>
            <person name="Wald G."/>
            <person name="Berg L.J."/>
            <person name="Rogge L.S."/>
            <person name="Greenberg D.E."/>
            <person name="Falcone E.L."/>
            <person name="Neves J.F."/>
            <person name="Simoes M.J."/>
            <person name="Casal M."/>
            <person name="Rodriguez-Lopez F.C."/>
            <person name="Zelazny A."/>
            <person name="Gallin J.I."/>
            <person name="Holland S.M."/>
        </authorList>
    </citation>
    <scope>NUCLEOTIDE SEQUENCE [LARGE SCALE GENOMIC DNA]</scope>
    <source>
        <strain evidence="4">NIH9.1</strain>
    </source>
</reference>
<dbReference type="Pfam" id="PF18946">
    <property type="entry name" value="Apex"/>
    <property type="match status" value="1"/>
</dbReference>
<evidence type="ECO:0000256" key="1">
    <source>
        <dbReference type="SAM" id="MobiDB-lite"/>
    </source>
</evidence>
<feature type="compositionally biased region" description="Polar residues" evidence="1">
    <location>
        <begin position="181"/>
        <end position="190"/>
    </location>
</feature>
<evidence type="ECO:0000259" key="2">
    <source>
        <dbReference type="Pfam" id="PF18352"/>
    </source>
</evidence>
<organism evidence="3 4">
    <name type="scientific">Granulibacter bethesdensis</name>
    <dbReference type="NCBI Taxonomy" id="364410"/>
    <lineage>
        <taxon>Bacteria</taxon>
        <taxon>Pseudomonadati</taxon>
        <taxon>Pseudomonadota</taxon>
        <taxon>Alphaproteobacteria</taxon>
        <taxon>Acetobacterales</taxon>
        <taxon>Acetobacteraceae</taxon>
        <taxon>Granulibacter</taxon>
    </lineage>
</organism>
<gene>
    <name evidence="3" type="ORF">GbCGDNIH9_1564</name>
</gene>
<feature type="region of interest" description="Disordered" evidence="1">
    <location>
        <begin position="181"/>
        <end position="201"/>
    </location>
</feature>
<feature type="domain" description="Phage protein Gp138 N-terminal" evidence="2">
    <location>
        <begin position="26"/>
        <end position="122"/>
    </location>
</feature>
<dbReference type="Pfam" id="PF18352">
    <property type="entry name" value="Gp138_N"/>
    <property type="match status" value="1"/>
</dbReference>
<name>A0AAC9K809_9PROT</name>
<dbReference type="InterPro" id="IPR041599">
    <property type="entry name" value="Gp138_N"/>
</dbReference>